<feature type="domain" description="Peptidase A1" evidence="5">
    <location>
        <begin position="1"/>
        <end position="303"/>
    </location>
</feature>
<comment type="subcellular location">
    <subcellularLocation>
        <location evidence="1">Secreted</location>
        <location evidence="1">Extracellular space</location>
    </subcellularLocation>
</comment>
<reference evidence="6" key="1">
    <citation type="submission" date="2020-09" db="EMBL/GenBank/DDBJ databases">
        <title>Genome-Enabled Discovery of Anthraquinone Biosynthesis in Senna tora.</title>
        <authorList>
            <person name="Kang S.-H."/>
            <person name="Pandey R.P."/>
            <person name="Lee C.-M."/>
            <person name="Sim J.-S."/>
            <person name="Jeong J.-T."/>
            <person name="Choi B.-S."/>
            <person name="Jung M."/>
            <person name="Ginzburg D."/>
            <person name="Zhao K."/>
            <person name="Won S.Y."/>
            <person name="Oh T.-J."/>
            <person name="Yu Y."/>
            <person name="Kim N.-H."/>
            <person name="Lee O.R."/>
            <person name="Lee T.-H."/>
            <person name="Bashyal P."/>
            <person name="Kim T.-S."/>
            <person name="Lee W.-H."/>
            <person name="Kawkins C."/>
            <person name="Kim C.-K."/>
            <person name="Kim J.S."/>
            <person name="Ahn B.O."/>
            <person name="Rhee S.Y."/>
            <person name="Sohng J.K."/>
        </authorList>
    </citation>
    <scope>NUCLEOTIDE SEQUENCE</scope>
    <source>
        <tissue evidence="6">Leaf</tissue>
    </source>
</reference>
<protein>
    <submittedName>
        <fullName evidence="6">Basic 7S globulin</fullName>
    </submittedName>
</protein>
<evidence type="ECO:0000256" key="1">
    <source>
        <dbReference type="ARBA" id="ARBA00004239"/>
    </source>
</evidence>
<comment type="caution">
    <text evidence="6">The sequence shown here is derived from an EMBL/GenBank/DDBJ whole genome shotgun (WGS) entry which is preliminary data.</text>
</comment>
<evidence type="ECO:0000313" key="7">
    <source>
        <dbReference type="Proteomes" id="UP000634136"/>
    </source>
</evidence>
<evidence type="ECO:0000313" key="6">
    <source>
        <dbReference type="EMBL" id="KAF7813773.1"/>
    </source>
</evidence>
<keyword evidence="3" id="KW-0964">Secreted</keyword>
<dbReference type="InterPro" id="IPR001461">
    <property type="entry name" value="Aspartic_peptidase_A1"/>
</dbReference>
<comment type="similarity">
    <text evidence="2">Belongs to the peptidase A1 family.</text>
</comment>
<evidence type="ECO:0000256" key="3">
    <source>
        <dbReference type="ARBA" id="ARBA00022525"/>
    </source>
</evidence>
<evidence type="ECO:0000256" key="4">
    <source>
        <dbReference type="ARBA" id="ARBA00022729"/>
    </source>
</evidence>
<dbReference type="InterPro" id="IPR033121">
    <property type="entry name" value="PEPTIDASE_A1"/>
</dbReference>
<dbReference type="OrthoDB" id="1882431at2759"/>
<dbReference type="Pfam" id="PF14541">
    <property type="entry name" value="TAXi_C"/>
    <property type="match status" value="1"/>
</dbReference>
<keyword evidence="4" id="KW-0732">Signal</keyword>
<dbReference type="InterPro" id="IPR021109">
    <property type="entry name" value="Peptidase_aspartic_dom_sf"/>
</dbReference>
<dbReference type="SUPFAM" id="SSF50630">
    <property type="entry name" value="Acid proteases"/>
    <property type="match status" value="1"/>
</dbReference>
<dbReference type="GO" id="GO:0005576">
    <property type="term" value="C:extracellular region"/>
    <property type="evidence" value="ECO:0007669"/>
    <property type="project" value="UniProtKB-SubCell"/>
</dbReference>
<dbReference type="PANTHER" id="PTHR47965:SF103">
    <property type="entry name" value="EUKARYOTIC ASPARTYL PROTEASE FAMILY PROTEIN"/>
    <property type="match status" value="1"/>
</dbReference>
<gene>
    <name evidence="6" type="ORF">G2W53_034749</name>
</gene>
<dbReference type="GO" id="GO:0006508">
    <property type="term" value="P:proteolysis"/>
    <property type="evidence" value="ECO:0007669"/>
    <property type="project" value="InterPro"/>
</dbReference>
<dbReference type="Proteomes" id="UP000634136">
    <property type="component" value="Unassembled WGS sequence"/>
</dbReference>
<dbReference type="AlphaFoldDB" id="A0A834SZS9"/>
<dbReference type="InterPro" id="IPR032861">
    <property type="entry name" value="TAXi_N"/>
</dbReference>
<keyword evidence="7" id="KW-1185">Reference proteome</keyword>
<dbReference type="InterPro" id="IPR032799">
    <property type="entry name" value="TAXi_C"/>
</dbReference>
<dbReference type="GO" id="GO:0004190">
    <property type="term" value="F:aspartic-type endopeptidase activity"/>
    <property type="evidence" value="ECO:0007669"/>
    <property type="project" value="InterPro"/>
</dbReference>
<sequence>MDLATSSCSNDTCGQYIINPLADSIYTGDLGQDLISISPKQPLSPFLSAVIDSDDPLQNLPKQSKGIMGLARTQLSFPKQMNTQKFALCLPSSSPNSKGIIFIGDSAPQSLTQFTFSTPLITNPVSTSPVHTQAESSYEYYINVTSISVYGDPVHFDTSYLSIDKKGNGGTKISTMTPYTKLHNDILKPLVRNFAKKASDRKIRRVESVGPFRACFDKTTIRETREGLDVPFIMMKVDGSTFWGIYGRNLMVEVEENVVCLAFVDGGKVRKGASGVASVVIGGYTLEDIYLEFDLGSSKFSFGDSLFLRNETCSLYSTTSTSVSSF</sequence>
<name>A0A834SZS9_9FABA</name>
<evidence type="ECO:0000256" key="2">
    <source>
        <dbReference type="ARBA" id="ARBA00007447"/>
    </source>
</evidence>
<dbReference type="Gene3D" id="2.40.70.10">
    <property type="entry name" value="Acid Proteases"/>
    <property type="match status" value="2"/>
</dbReference>
<dbReference type="Pfam" id="PF14543">
    <property type="entry name" value="TAXi_N"/>
    <property type="match status" value="1"/>
</dbReference>
<organism evidence="6 7">
    <name type="scientific">Senna tora</name>
    <dbReference type="NCBI Taxonomy" id="362788"/>
    <lineage>
        <taxon>Eukaryota</taxon>
        <taxon>Viridiplantae</taxon>
        <taxon>Streptophyta</taxon>
        <taxon>Embryophyta</taxon>
        <taxon>Tracheophyta</taxon>
        <taxon>Spermatophyta</taxon>
        <taxon>Magnoliopsida</taxon>
        <taxon>eudicotyledons</taxon>
        <taxon>Gunneridae</taxon>
        <taxon>Pentapetalae</taxon>
        <taxon>rosids</taxon>
        <taxon>fabids</taxon>
        <taxon>Fabales</taxon>
        <taxon>Fabaceae</taxon>
        <taxon>Caesalpinioideae</taxon>
        <taxon>Cassia clade</taxon>
        <taxon>Senna</taxon>
    </lineage>
</organism>
<evidence type="ECO:0000259" key="5">
    <source>
        <dbReference type="PROSITE" id="PS51767"/>
    </source>
</evidence>
<dbReference type="FunFam" id="2.40.70.10:FF:000041">
    <property type="entry name" value="Basic 7S globulin"/>
    <property type="match status" value="1"/>
</dbReference>
<dbReference type="EMBL" id="JAAIUW010000010">
    <property type="protein sequence ID" value="KAF7813773.1"/>
    <property type="molecule type" value="Genomic_DNA"/>
</dbReference>
<proteinExistence type="inferred from homology"/>
<accession>A0A834SZS9</accession>
<dbReference type="PROSITE" id="PS51767">
    <property type="entry name" value="PEPTIDASE_A1"/>
    <property type="match status" value="1"/>
</dbReference>
<dbReference type="PANTHER" id="PTHR47965">
    <property type="entry name" value="ASPARTYL PROTEASE-RELATED"/>
    <property type="match status" value="1"/>
</dbReference>